<evidence type="ECO:0000256" key="1">
    <source>
        <dbReference type="PROSITE-ProRule" id="PRU00169"/>
    </source>
</evidence>
<dbReference type="InterPro" id="IPR001789">
    <property type="entry name" value="Sig_transdc_resp-reg_receiver"/>
</dbReference>
<dbReference type="Gene3D" id="3.40.50.2300">
    <property type="match status" value="1"/>
</dbReference>
<name>A0A419S463_9SPHI</name>
<dbReference type="InterPro" id="IPR011006">
    <property type="entry name" value="CheY-like_superfamily"/>
</dbReference>
<gene>
    <name evidence="3" type="ORF">BCY91_08095</name>
</gene>
<dbReference type="EMBL" id="MBTA01000026">
    <property type="protein sequence ID" value="RKD14426.1"/>
    <property type="molecule type" value="Genomic_DNA"/>
</dbReference>
<dbReference type="AlphaFoldDB" id="A0A419S463"/>
<dbReference type="SMART" id="SM00448">
    <property type="entry name" value="REC"/>
    <property type="match status" value="1"/>
</dbReference>
<evidence type="ECO:0000313" key="4">
    <source>
        <dbReference type="Proteomes" id="UP000283433"/>
    </source>
</evidence>
<evidence type="ECO:0000259" key="2">
    <source>
        <dbReference type="PROSITE" id="PS50110"/>
    </source>
</evidence>
<dbReference type="SUPFAM" id="SSF52172">
    <property type="entry name" value="CheY-like"/>
    <property type="match status" value="1"/>
</dbReference>
<sequence length="130" mass="15049">MPNFRYHKALLIDDNFVDNMINEKIMVSSDFAEEVIIKQSCESALNYLHDLEKNNQNLPEVVFLDIRMPIKTGFDFLVEFQDLQSPNKADVKIVILSSSLDPKDHKKVIEFNNVTDFYGKPLTSELLKQI</sequence>
<keyword evidence="1" id="KW-0597">Phosphoprotein</keyword>
<dbReference type="InterPro" id="IPR052893">
    <property type="entry name" value="TCS_response_regulator"/>
</dbReference>
<dbReference type="GO" id="GO:0000160">
    <property type="term" value="P:phosphorelay signal transduction system"/>
    <property type="evidence" value="ECO:0007669"/>
    <property type="project" value="InterPro"/>
</dbReference>
<dbReference type="OrthoDB" id="1121174at2"/>
<dbReference type="Proteomes" id="UP000283433">
    <property type="component" value="Unassembled WGS sequence"/>
</dbReference>
<dbReference type="PROSITE" id="PS50110">
    <property type="entry name" value="RESPONSE_REGULATORY"/>
    <property type="match status" value="1"/>
</dbReference>
<protein>
    <submittedName>
        <fullName evidence="3">Response regulator receiver protein</fullName>
    </submittedName>
</protein>
<proteinExistence type="predicted"/>
<feature type="domain" description="Response regulatory" evidence="2">
    <location>
        <begin position="8"/>
        <end position="130"/>
    </location>
</feature>
<dbReference type="PANTHER" id="PTHR44520:SF2">
    <property type="entry name" value="RESPONSE REGULATOR RCP1"/>
    <property type="match status" value="1"/>
</dbReference>
<reference evidence="3 4" key="1">
    <citation type="submission" date="2016-07" db="EMBL/GenBank/DDBJ databases">
        <title>Genome of Pelobium manganitolerans.</title>
        <authorList>
            <person name="Wu S."/>
            <person name="Wang G."/>
        </authorList>
    </citation>
    <scope>NUCLEOTIDE SEQUENCE [LARGE SCALE GENOMIC DNA]</scope>
    <source>
        <strain evidence="3 4">YS-25</strain>
    </source>
</reference>
<dbReference type="PANTHER" id="PTHR44520">
    <property type="entry name" value="RESPONSE REGULATOR RCP1-RELATED"/>
    <property type="match status" value="1"/>
</dbReference>
<organism evidence="3 4">
    <name type="scientific">Pelobium manganitolerans</name>
    <dbReference type="NCBI Taxonomy" id="1842495"/>
    <lineage>
        <taxon>Bacteria</taxon>
        <taxon>Pseudomonadati</taxon>
        <taxon>Bacteroidota</taxon>
        <taxon>Sphingobacteriia</taxon>
        <taxon>Sphingobacteriales</taxon>
        <taxon>Sphingobacteriaceae</taxon>
        <taxon>Pelobium</taxon>
    </lineage>
</organism>
<dbReference type="RefSeq" id="WP_120182430.1">
    <property type="nucleotide sequence ID" value="NZ_CBINCU010000038.1"/>
</dbReference>
<feature type="modified residue" description="4-aspartylphosphate" evidence="1">
    <location>
        <position position="65"/>
    </location>
</feature>
<dbReference type="Pfam" id="PF00072">
    <property type="entry name" value="Response_reg"/>
    <property type="match status" value="1"/>
</dbReference>
<evidence type="ECO:0000313" key="3">
    <source>
        <dbReference type="EMBL" id="RKD14426.1"/>
    </source>
</evidence>
<comment type="caution">
    <text evidence="3">The sequence shown here is derived from an EMBL/GenBank/DDBJ whole genome shotgun (WGS) entry which is preliminary data.</text>
</comment>
<keyword evidence="4" id="KW-1185">Reference proteome</keyword>
<accession>A0A419S463</accession>